<dbReference type="Proteomes" id="UP000008311">
    <property type="component" value="Unassembled WGS sequence"/>
</dbReference>
<protein>
    <submittedName>
        <fullName evidence="2">Uncharacterized protein</fullName>
    </submittedName>
</protein>
<reference evidence="3" key="1">
    <citation type="journal article" date="2010" name="Nat. Biotechnol.">
        <title>Draft genome sequence of the oilseed species Ricinus communis.</title>
        <authorList>
            <person name="Chan A.P."/>
            <person name="Crabtree J."/>
            <person name="Zhao Q."/>
            <person name="Lorenzi H."/>
            <person name="Orvis J."/>
            <person name="Puiu D."/>
            <person name="Melake-Berhan A."/>
            <person name="Jones K.M."/>
            <person name="Redman J."/>
            <person name="Chen G."/>
            <person name="Cahoon E.B."/>
            <person name="Gedil M."/>
            <person name="Stanke M."/>
            <person name="Haas B.J."/>
            <person name="Wortman J.R."/>
            <person name="Fraser-Liggett C.M."/>
            <person name="Ravel J."/>
            <person name="Rabinowicz P.D."/>
        </authorList>
    </citation>
    <scope>NUCLEOTIDE SEQUENCE [LARGE SCALE GENOMIC DNA]</scope>
    <source>
        <strain evidence="3">cv. Hale</strain>
    </source>
</reference>
<dbReference type="Gene3D" id="2.60.120.10">
    <property type="entry name" value="Jelly Rolls"/>
    <property type="match status" value="1"/>
</dbReference>
<keyword evidence="3" id="KW-1185">Reference proteome</keyword>
<accession>B9S9Q6</accession>
<dbReference type="STRING" id="3988.B9S9Q6"/>
<sequence length="111" mass="12616">MACSSFLCLSLCLLIFFHSSLAQIEQAASPYSEKRSPQRGQQYQCQLSRINAAEPSRRFQSEAGLTEIWDENDQQFQCVGVVAMRLLFKREAYCCHNTSMDLSSFMLSKAC</sequence>
<proteinExistence type="predicted"/>
<dbReference type="AlphaFoldDB" id="B9S9Q6"/>
<evidence type="ECO:0000256" key="1">
    <source>
        <dbReference type="SAM" id="SignalP"/>
    </source>
</evidence>
<dbReference type="InterPro" id="IPR014710">
    <property type="entry name" value="RmlC-like_jellyroll"/>
</dbReference>
<keyword evidence="1" id="KW-0732">Signal</keyword>
<dbReference type="InterPro" id="IPR011051">
    <property type="entry name" value="RmlC_Cupin_sf"/>
</dbReference>
<evidence type="ECO:0000313" key="2">
    <source>
        <dbReference type="EMBL" id="EEF39576.1"/>
    </source>
</evidence>
<feature type="signal peptide" evidence="1">
    <location>
        <begin position="1"/>
        <end position="22"/>
    </location>
</feature>
<dbReference type="EMBL" id="EQ973899">
    <property type="protein sequence ID" value="EEF39576.1"/>
    <property type="molecule type" value="Genomic_DNA"/>
</dbReference>
<name>B9S9Q6_RICCO</name>
<dbReference type="SUPFAM" id="SSF51182">
    <property type="entry name" value="RmlC-like cupins"/>
    <property type="match status" value="1"/>
</dbReference>
<feature type="chain" id="PRO_5002891271" evidence="1">
    <location>
        <begin position="23"/>
        <end position="111"/>
    </location>
</feature>
<dbReference type="InParanoid" id="B9S9Q6"/>
<organism evidence="2 3">
    <name type="scientific">Ricinus communis</name>
    <name type="common">Castor bean</name>
    <dbReference type="NCBI Taxonomy" id="3988"/>
    <lineage>
        <taxon>Eukaryota</taxon>
        <taxon>Viridiplantae</taxon>
        <taxon>Streptophyta</taxon>
        <taxon>Embryophyta</taxon>
        <taxon>Tracheophyta</taxon>
        <taxon>Spermatophyta</taxon>
        <taxon>Magnoliopsida</taxon>
        <taxon>eudicotyledons</taxon>
        <taxon>Gunneridae</taxon>
        <taxon>Pentapetalae</taxon>
        <taxon>rosids</taxon>
        <taxon>fabids</taxon>
        <taxon>Malpighiales</taxon>
        <taxon>Euphorbiaceae</taxon>
        <taxon>Acalyphoideae</taxon>
        <taxon>Acalypheae</taxon>
        <taxon>Ricinus</taxon>
    </lineage>
</organism>
<evidence type="ECO:0000313" key="3">
    <source>
        <dbReference type="Proteomes" id="UP000008311"/>
    </source>
</evidence>
<gene>
    <name evidence="2" type="ORF">RCOM_0521200</name>
</gene>